<dbReference type="GO" id="GO:0032267">
    <property type="term" value="F:tRNA(Ile)-lysidine synthase activity"/>
    <property type="evidence" value="ECO:0007669"/>
    <property type="project" value="UniProtKB-EC"/>
</dbReference>
<evidence type="ECO:0000256" key="2">
    <source>
        <dbReference type="ARBA" id="ARBA00022490"/>
    </source>
</evidence>
<dbReference type="GO" id="GO:0005737">
    <property type="term" value="C:cytoplasm"/>
    <property type="evidence" value="ECO:0007669"/>
    <property type="project" value="UniProtKB-SubCell"/>
</dbReference>
<dbReference type="RefSeq" id="WP_135870184.1">
    <property type="nucleotide sequence ID" value="NZ_SRSC01000002.1"/>
</dbReference>
<keyword evidence="4 8" id="KW-0819">tRNA processing</keyword>
<accession>A0A4S1CGN6</accession>
<dbReference type="SUPFAM" id="SSF56037">
    <property type="entry name" value="PheT/TilS domain"/>
    <property type="match status" value="1"/>
</dbReference>
<sequence length="458" mass="50713">MKDLLAKVRNQNLFSTGETVVVAVSGGADSVALLDILTRLDTERLKLIVAHLNHCLRGAESDGDERFVADLAARYHIPFLSIRVDVGSFAAAEGLSLEDAGRQARYAFFREVARRHGATSIALAHHMDDQAETVLIRLLRGSGGAGLSAMAAVGDNMLKRPLLKVTRAELERYLNERGLNWRTDSTNADTAILRNSIRHELIPLLKKYNPKVTERLAATAEILASDEELLEQLTDETFSRLARSEDESVRLGIASLLGERRGLRLRLYRHALCELRGDLMRIALTHLDAIDRLVASSRPNASLNLPDDLRVERSYDELRFTSVTKPIEQSWEMTISGEGSYPLPNGMTLSVQRLPRPADLVTGSEKIAYVSAEAAPFPWLVRPFAAGDRFTPLGLNGSQKVKELFINKKLPPHERSRVPLVFSEGDVIWVAGVRLAEKGRVKPAADAVLRLEILEITP</sequence>
<dbReference type="InterPro" id="IPR012796">
    <property type="entry name" value="Lysidine-tRNA-synth_C"/>
</dbReference>
<feature type="binding site" evidence="8">
    <location>
        <begin position="25"/>
        <end position="30"/>
    </location>
    <ligand>
        <name>ATP</name>
        <dbReference type="ChEBI" id="CHEBI:30616"/>
    </ligand>
</feature>
<dbReference type="HAMAP" id="MF_01161">
    <property type="entry name" value="tRNA_Ile_lys_synt"/>
    <property type="match status" value="1"/>
</dbReference>
<dbReference type="Pfam" id="PF11734">
    <property type="entry name" value="TilS_C"/>
    <property type="match status" value="1"/>
</dbReference>
<dbReference type="GO" id="GO:0006400">
    <property type="term" value="P:tRNA modification"/>
    <property type="evidence" value="ECO:0007669"/>
    <property type="project" value="UniProtKB-UniRule"/>
</dbReference>
<reference evidence="10 11" key="1">
    <citation type="submission" date="2019-04" db="EMBL/GenBank/DDBJ databases">
        <title>Geobacter oryzae sp. nov., ferric-reducing bacteria isolated from paddy soil.</title>
        <authorList>
            <person name="Xu Z."/>
            <person name="Masuda Y."/>
            <person name="Itoh H."/>
            <person name="Senoo K."/>
        </authorList>
    </citation>
    <scope>NUCLEOTIDE SEQUENCE [LARGE SCALE GENOMIC DNA]</scope>
    <source>
        <strain evidence="10 11">Red111</strain>
    </source>
</reference>
<dbReference type="EMBL" id="SRSC01000002">
    <property type="protein sequence ID" value="TGU72709.1"/>
    <property type="molecule type" value="Genomic_DNA"/>
</dbReference>
<comment type="similarity">
    <text evidence="8">Belongs to the tRNA(Ile)-lysidine synthase family.</text>
</comment>
<protein>
    <recommendedName>
        <fullName evidence="8">tRNA(Ile)-lysidine synthase</fullName>
        <ecNumber evidence="8">6.3.4.19</ecNumber>
    </recommendedName>
    <alternativeName>
        <fullName evidence="8">tRNA(Ile)-2-lysyl-cytidine synthase</fullName>
    </alternativeName>
    <alternativeName>
        <fullName evidence="8">tRNA(Ile)-lysidine synthetase</fullName>
    </alternativeName>
</protein>
<evidence type="ECO:0000256" key="5">
    <source>
        <dbReference type="ARBA" id="ARBA00022741"/>
    </source>
</evidence>
<evidence type="ECO:0000313" key="10">
    <source>
        <dbReference type="EMBL" id="TGU72709.1"/>
    </source>
</evidence>
<organism evidence="10 11">
    <name type="scientific">Geomonas terrae</name>
    <dbReference type="NCBI Taxonomy" id="2562681"/>
    <lineage>
        <taxon>Bacteria</taxon>
        <taxon>Pseudomonadati</taxon>
        <taxon>Thermodesulfobacteriota</taxon>
        <taxon>Desulfuromonadia</taxon>
        <taxon>Geobacterales</taxon>
        <taxon>Geobacteraceae</taxon>
        <taxon>Geomonas</taxon>
    </lineage>
</organism>
<dbReference type="SUPFAM" id="SSF82829">
    <property type="entry name" value="MesJ substrate recognition domain-like"/>
    <property type="match status" value="1"/>
</dbReference>
<evidence type="ECO:0000256" key="1">
    <source>
        <dbReference type="ARBA" id="ARBA00004496"/>
    </source>
</evidence>
<evidence type="ECO:0000313" key="11">
    <source>
        <dbReference type="Proteomes" id="UP000306416"/>
    </source>
</evidence>
<dbReference type="NCBIfam" id="TIGR02432">
    <property type="entry name" value="lysidine_TilS_N"/>
    <property type="match status" value="1"/>
</dbReference>
<keyword evidence="3 8" id="KW-0436">Ligase</keyword>
<dbReference type="AlphaFoldDB" id="A0A4S1CGN6"/>
<comment type="domain">
    <text evidence="8">The N-terminal region contains the highly conserved SGGXDS motif, predicted to be a P-loop motif involved in ATP binding.</text>
</comment>
<evidence type="ECO:0000256" key="4">
    <source>
        <dbReference type="ARBA" id="ARBA00022694"/>
    </source>
</evidence>
<evidence type="ECO:0000256" key="6">
    <source>
        <dbReference type="ARBA" id="ARBA00022840"/>
    </source>
</evidence>
<proteinExistence type="inferred from homology"/>
<dbReference type="GO" id="GO:0005524">
    <property type="term" value="F:ATP binding"/>
    <property type="evidence" value="ECO:0007669"/>
    <property type="project" value="UniProtKB-UniRule"/>
</dbReference>
<dbReference type="InterPro" id="IPR014729">
    <property type="entry name" value="Rossmann-like_a/b/a_fold"/>
</dbReference>
<dbReference type="InterPro" id="IPR011063">
    <property type="entry name" value="TilS/TtcA_N"/>
</dbReference>
<dbReference type="CDD" id="cd01992">
    <property type="entry name" value="TilS_N"/>
    <property type="match status" value="1"/>
</dbReference>
<evidence type="ECO:0000256" key="8">
    <source>
        <dbReference type="HAMAP-Rule" id="MF_01161"/>
    </source>
</evidence>
<dbReference type="Pfam" id="PF01171">
    <property type="entry name" value="ATP_bind_3"/>
    <property type="match status" value="1"/>
</dbReference>
<keyword evidence="5 8" id="KW-0547">Nucleotide-binding</keyword>
<feature type="domain" description="Lysidine-tRNA(Ile) synthetase C-terminal" evidence="9">
    <location>
        <begin position="379"/>
        <end position="451"/>
    </location>
</feature>
<evidence type="ECO:0000256" key="3">
    <source>
        <dbReference type="ARBA" id="ARBA00022598"/>
    </source>
</evidence>
<comment type="function">
    <text evidence="8">Ligates lysine onto the cytidine present at position 34 of the AUA codon-specific tRNA(Ile) that contains the anticodon CAU, in an ATP-dependent manner. Cytidine is converted to lysidine, thus changing the amino acid specificity of the tRNA from methionine to isoleucine.</text>
</comment>
<dbReference type="InterPro" id="IPR012795">
    <property type="entry name" value="tRNA_Ile_lys_synt_N"/>
</dbReference>
<keyword evidence="11" id="KW-1185">Reference proteome</keyword>
<comment type="caution">
    <text evidence="10">The sequence shown here is derived from an EMBL/GenBank/DDBJ whole genome shotgun (WGS) entry which is preliminary data.</text>
</comment>
<dbReference type="Proteomes" id="UP000306416">
    <property type="component" value="Unassembled WGS sequence"/>
</dbReference>
<name>A0A4S1CGN6_9BACT</name>
<dbReference type="SUPFAM" id="SSF52402">
    <property type="entry name" value="Adenine nucleotide alpha hydrolases-like"/>
    <property type="match status" value="1"/>
</dbReference>
<keyword evidence="6 8" id="KW-0067">ATP-binding</keyword>
<evidence type="ECO:0000256" key="7">
    <source>
        <dbReference type="ARBA" id="ARBA00048539"/>
    </source>
</evidence>
<dbReference type="Gene3D" id="3.40.50.620">
    <property type="entry name" value="HUPs"/>
    <property type="match status" value="1"/>
</dbReference>
<dbReference type="EC" id="6.3.4.19" evidence="8"/>
<dbReference type="PANTHER" id="PTHR43033">
    <property type="entry name" value="TRNA(ILE)-LYSIDINE SYNTHASE-RELATED"/>
    <property type="match status" value="1"/>
</dbReference>
<comment type="catalytic activity">
    <reaction evidence="7 8">
        <text>cytidine(34) in tRNA(Ile2) + L-lysine + ATP = lysidine(34) in tRNA(Ile2) + AMP + diphosphate + H(+)</text>
        <dbReference type="Rhea" id="RHEA:43744"/>
        <dbReference type="Rhea" id="RHEA-COMP:10625"/>
        <dbReference type="Rhea" id="RHEA-COMP:10670"/>
        <dbReference type="ChEBI" id="CHEBI:15378"/>
        <dbReference type="ChEBI" id="CHEBI:30616"/>
        <dbReference type="ChEBI" id="CHEBI:32551"/>
        <dbReference type="ChEBI" id="CHEBI:33019"/>
        <dbReference type="ChEBI" id="CHEBI:82748"/>
        <dbReference type="ChEBI" id="CHEBI:83665"/>
        <dbReference type="ChEBI" id="CHEBI:456215"/>
        <dbReference type="EC" id="6.3.4.19"/>
    </reaction>
</comment>
<dbReference type="Gene3D" id="3.30.465.60">
    <property type="match status" value="1"/>
</dbReference>
<dbReference type="SMART" id="SM00977">
    <property type="entry name" value="TilS_C"/>
    <property type="match status" value="1"/>
</dbReference>
<comment type="subcellular location">
    <subcellularLocation>
        <location evidence="1 8">Cytoplasm</location>
    </subcellularLocation>
</comment>
<dbReference type="PANTHER" id="PTHR43033:SF1">
    <property type="entry name" value="TRNA(ILE)-LYSIDINE SYNTHASE-RELATED"/>
    <property type="match status" value="1"/>
</dbReference>
<evidence type="ECO:0000259" key="9">
    <source>
        <dbReference type="SMART" id="SM00977"/>
    </source>
</evidence>
<dbReference type="NCBIfam" id="TIGR02433">
    <property type="entry name" value="lysidine_TilS_C"/>
    <property type="match status" value="1"/>
</dbReference>
<keyword evidence="2 8" id="KW-0963">Cytoplasm</keyword>
<dbReference type="InterPro" id="IPR012094">
    <property type="entry name" value="tRNA_Ile_lys_synt"/>
</dbReference>
<gene>
    <name evidence="8 10" type="primary">tilS</name>
    <name evidence="10" type="ORF">E4633_10465</name>
</gene>